<dbReference type="InterPro" id="IPR000425">
    <property type="entry name" value="MIP"/>
</dbReference>
<dbReference type="Gene3D" id="1.20.1080.10">
    <property type="entry name" value="Glycerol uptake facilitator protein"/>
    <property type="match status" value="1"/>
</dbReference>
<evidence type="ECO:0000256" key="6">
    <source>
        <dbReference type="SAM" id="Phobius"/>
    </source>
</evidence>
<keyword evidence="3 6" id="KW-1133">Transmembrane helix</keyword>
<dbReference type="PRINTS" id="PR00783">
    <property type="entry name" value="MINTRINSICP"/>
</dbReference>
<gene>
    <name evidence="8" type="primary">LOC104781591</name>
</gene>
<dbReference type="InterPro" id="IPR044226">
    <property type="entry name" value="SIP2-1-like"/>
</dbReference>
<keyword evidence="7" id="KW-1185">Reference proteome</keyword>
<evidence type="ECO:0000313" key="8">
    <source>
        <dbReference type="RefSeq" id="XP_010504607.2"/>
    </source>
</evidence>
<dbReference type="SUPFAM" id="SSF81338">
    <property type="entry name" value="Aquaporin-like"/>
    <property type="match status" value="1"/>
</dbReference>
<feature type="transmembrane region" description="Helical" evidence="6">
    <location>
        <begin position="12"/>
        <end position="30"/>
    </location>
</feature>
<accession>A0ABM0YQY7</accession>
<dbReference type="GeneID" id="104781591"/>
<sequence>MLNSSAALEPIIIINLDTFFFSFSSTVLNIPKIPTQIIKKLTFFLFVSFPSERIWFSSLESRKRKMGRLGLVVSDLVLSFMWIWAGVLVNILVHGVLGFSRSDATGEIVRYLFSIISMFVFAFLQKVSKGGLYNPLTALASGVSGGFGHFIFTVVVRIPVEVIGSILAVKHVIHVFPEIGKGPKLNVAIHHGALTEGILTFFIVMLSMGLTRKIPGSFFMKTWIGSLAKLTLHILGSDLTGGCMNPAAVMGWAYARGEHITKEHLLVYWLGPVKATLLAVWFFNVVFKPLTEEQEKPKAKSE</sequence>
<dbReference type="RefSeq" id="XP_010504607.2">
    <property type="nucleotide sequence ID" value="XM_010506305.2"/>
</dbReference>
<evidence type="ECO:0000256" key="4">
    <source>
        <dbReference type="ARBA" id="ARBA00023136"/>
    </source>
</evidence>
<reference evidence="8" key="2">
    <citation type="submission" date="2025-08" db="UniProtKB">
        <authorList>
            <consortium name="RefSeq"/>
        </authorList>
    </citation>
    <scope>IDENTIFICATION</scope>
    <source>
        <tissue evidence="8">Leaf</tissue>
    </source>
</reference>
<comment type="subcellular location">
    <subcellularLocation>
        <location evidence="1">Membrane</location>
        <topology evidence="1">Multi-pass membrane protein</topology>
    </subcellularLocation>
</comment>
<reference evidence="7" key="1">
    <citation type="journal article" date="2014" name="Nat. Commun.">
        <title>The emerging biofuel crop Camelina sativa retains a highly undifferentiated hexaploid genome structure.</title>
        <authorList>
            <person name="Kagale S."/>
            <person name="Koh C."/>
            <person name="Nixon J."/>
            <person name="Bollina V."/>
            <person name="Clarke W.E."/>
            <person name="Tuteja R."/>
            <person name="Spillane C."/>
            <person name="Robinson S.J."/>
            <person name="Links M.G."/>
            <person name="Clarke C."/>
            <person name="Higgins E.E."/>
            <person name="Huebert T."/>
            <person name="Sharpe A.G."/>
            <person name="Parkin I.A."/>
        </authorList>
    </citation>
    <scope>NUCLEOTIDE SEQUENCE [LARGE SCALE GENOMIC DNA]</scope>
    <source>
        <strain evidence="7">cv. DH55</strain>
    </source>
</reference>
<evidence type="ECO:0000256" key="3">
    <source>
        <dbReference type="ARBA" id="ARBA00022989"/>
    </source>
</evidence>
<evidence type="ECO:0000256" key="2">
    <source>
        <dbReference type="ARBA" id="ARBA00022692"/>
    </source>
</evidence>
<evidence type="ECO:0000313" key="7">
    <source>
        <dbReference type="Proteomes" id="UP000694864"/>
    </source>
</evidence>
<keyword evidence="5" id="KW-0813">Transport</keyword>
<dbReference type="Proteomes" id="UP000694864">
    <property type="component" value="Chromosome 4"/>
</dbReference>
<dbReference type="PANTHER" id="PTHR47720">
    <property type="entry name" value="AQUAPORIN SIP2-1-RELATED"/>
    <property type="match status" value="1"/>
</dbReference>
<keyword evidence="2 5" id="KW-0812">Transmembrane</keyword>
<keyword evidence="4 6" id="KW-0472">Membrane</keyword>
<protein>
    <submittedName>
        <fullName evidence="8">Probable aquaporin SIP2-1</fullName>
    </submittedName>
</protein>
<feature type="transmembrane region" description="Helical" evidence="6">
    <location>
        <begin position="108"/>
        <end position="124"/>
    </location>
</feature>
<organism evidence="7 8">
    <name type="scientific">Camelina sativa</name>
    <name type="common">False flax</name>
    <name type="synonym">Myagrum sativum</name>
    <dbReference type="NCBI Taxonomy" id="90675"/>
    <lineage>
        <taxon>Eukaryota</taxon>
        <taxon>Viridiplantae</taxon>
        <taxon>Streptophyta</taxon>
        <taxon>Embryophyta</taxon>
        <taxon>Tracheophyta</taxon>
        <taxon>Spermatophyta</taxon>
        <taxon>Magnoliopsida</taxon>
        <taxon>eudicotyledons</taxon>
        <taxon>Gunneridae</taxon>
        <taxon>Pentapetalae</taxon>
        <taxon>rosids</taxon>
        <taxon>malvids</taxon>
        <taxon>Brassicales</taxon>
        <taxon>Brassicaceae</taxon>
        <taxon>Camelineae</taxon>
        <taxon>Camelina</taxon>
    </lineage>
</organism>
<dbReference type="Pfam" id="PF00230">
    <property type="entry name" value="MIP"/>
    <property type="match status" value="1"/>
</dbReference>
<feature type="transmembrane region" description="Helical" evidence="6">
    <location>
        <begin position="136"/>
        <end position="158"/>
    </location>
</feature>
<dbReference type="InterPro" id="IPR023271">
    <property type="entry name" value="Aquaporin-like"/>
</dbReference>
<feature type="transmembrane region" description="Helical" evidence="6">
    <location>
        <begin position="266"/>
        <end position="287"/>
    </location>
</feature>
<feature type="transmembrane region" description="Helical" evidence="6">
    <location>
        <begin position="188"/>
        <end position="210"/>
    </location>
</feature>
<comment type="similarity">
    <text evidence="5">Belongs to the MIP/aquaporin (TC 1.A.8) family.</text>
</comment>
<evidence type="ECO:0000256" key="1">
    <source>
        <dbReference type="ARBA" id="ARBA00004141"/>
    </source>
</evidence>
<evidence type="ECO:0000256" key="5">
    <source>
        <dbReference type="RuleBase" id="RU000477"/>
    </source>
</evidence>
<dbReference type="PANTHER" id="PTHR47720:SF1">
    <property type="entry name" value="AQUAPORIN SIP2-1-RELATED"/>
    <property type="match status" value="1"/>
</dbReference>
<name>A0ABM0YQY7_CAMSA</name>
<feature type="transmembrane region" description="Helical" evidence="6">
    <location>
        <begin position="69"/>
        <end position="96"/>
    </location>
</feature>
<proteinExistence type="inferred from homology"/>